<feature type="region of interest" description="Disordered" evidence="1">
    <location>
        <begin position="15"/>
        <end position="34"/>
    </location>
</feature>
<comment type="caution">
    <text evidence="2">The sequence shown here is derived from an EMBL/GenBank/DDBJ whole genome shotgun (WGS) entry which is preliminary data.</text>
</comment>
<dbReference type="RefSeq" id="WP_184839423.1">
    <property type="nucleotide sequence ID" value="NZ_BAAAVN010000008.1"/>
</dbReference>
<name>A0A841DZU2_9ACTN</name>
<proteinExistence type="predicted"/>
<evidence type="ECO:0000313" key="2">
    <source>
        <dbReference type="EMBL" id="MBB5982306.1"/>
    </source>
</evidence>
<dbReference type="Proteomes" id="UP000558997">
    <property type="component" value="Unassembled WGS sequence"/>
</dbReference>
<accession>A0A841DZU2</accession>
<gene>
    <name evidence="2" type="ORF">HDA44_005647</name>
</gene>
<dbReference type="AlphaFoldDB" id="A0A841DZU2"/>
<protein>
    <submittedName>
        <fullName evidence="2">Uncharacterized protein</fullName>
    </submittedName>
</protein>
<reference evidence="2 3" key="1">
    <citation type="submission" date="2020-08" db="EMBL/GenBank/DDBJ databases">
        <title>Sequencing the genomes of 1000 actinobacteria strains.</title>
        <authorList>
            <person name="Klenk H.-P."/>
        </authorList>
    </citation>
    <scope>NUCLEOTIDE SEQUENCE [LARGE SCALE GENOMIC DNA]</scope>
    <source>
        <strain evidence="2 3">DSM 17294</strain>
    </source>
</reference>
<evidence type="ECO:0000256" key="1">
    <source>
        <dbReference type="SAM" id="MobiDB-lite"/>
    </source>
</evidence>
<organism evidence="2 3">
    <name type="scientific">Kribbella solani</name>
    <dbReference type="NCBI Taxonomy" id="236067"/>
    <lineage>
        <taxon>Bacteria</taxon>
        <taxon>Bacillati</taxon>
        <taxon>Actinomycetota</taxon>
        <taxon>Actinomycetes</taxon>
        <taxon>Propionibacteriales</taxon>
        <taxon>Kribbellaceae</taxon>
        <taxon>Kribbella</taxon>
    </lineage>
</organism>
<dbReference type="EMBL" id="JACHNF010000001">
    <property type="protein sequence ID" value="MBB5982306.1"/>
    <property type="molecule type" value="Genomic_DNA"/>
</dbReference>
<sequence length="101" mass="11274">MQYVPFSVIKSIHEQTHSAMPGAPVRPHRAKRHPVRAVRRWFRRGTPVVTPAEPIARPTVRPAESLVRPVELTLVPAPAEELCEAEVRDRGTTPARVARAC</sequence>
<keyword evidence="3" id="KW-1185">Reference proteome</keyword>
<evidence type="ECO:0000313" key="3">
    <source>
        <dbReference type="Proteomes" id="UP000558997"/>
    </source>
</evidence>